<dbReference type="EMBL" id="PCUC01000125">
    <property type="protein sequence ID" value="PIQ06001.1"/>
    <property type="molecule type" value="Genomic_DNA"/>
</dbReference>
<keyword evidence="1 4" id="KW-0812">Transmembrane</keyword>
<evidence type="ECO:0000313" key="6">
    <source>
        <dbReference type="EMBL" id="PIQ06001.1"/>
    </source>
</evidence>
<feature type="transmembrane region" description="Helical" evidence="4">
    <location>
        <begin position="174"/>
        <end position="194"/>
    </location>
</feature>
<dbReference type="GO" id="GO:0022857">
    <property type="term" value="F:transmembrane transporter activity"/>
    <property type="evidence" value="ECO:0007669"/>
    <property type="project" value="InterPro"/>
</dbReference>
<comment type="caution">
    <text evidence="6">The sequence shown here is derived from an EMBL/GenBank/DDBJ whole genome shotgun (WGS) entry which is preliminary data.</text>
</comment>
<feature type="transmembrane region" description="Helical" evidence="4">
    <location>
        <begin position="282"/>
        <end position="300"/>
    </location>
</feature>
<dbReference type="InterPro" id="IPR020846">
    <property type="entry name" value="MFS_dom"/>
</dbReference>
<dbReference type="CDD" id="cd17370">
    <property type="entry name" value="MFS_MJ1317_like"/>
    <property type="match status" value="1"/>
</dbReference>
<dbReference type="InterPro" id="IPR011701">
    <property type="entry name" value="MFS"/>
</dbReference>
<feature type="transmembrane region" description="Helical" evidence="4">
    <location>
        <begin position="93"/>
        <end position="114"/>
    </location>
</feature>
<feature type="domain" description="Major facilitator superfamily (MFS) profile" evidence="5">
    <location>
        <begin position="16"/>
        <end position="394"/>
    </location>
</feature>
<evidence type="ECO:0000313" key="7">
    <source>
        <dbReference type="Proteomes" id="UP000230778"/>
    </source>
</evidence>
<evidence type="ECO:0000259" key="5">
    <source>
        <dbReference type="PROSITE" id="PS50850"/>
    </source>
</evidence>
<evidence type="ECO:0000256" key="4">
    <source>
        <dbReference type="SAM" id="Phobius"/>
    </source>
</evidence>
<organism evidence="6 7">
    <name type="scientific">Candidatus Nealsonbacteria bacterium CG18_big_fil_WC_8_21_14_2_50_37_10</name>
    <dbReference type="NCBI Taxonomy" id="1974717"/>
    <lineage>
        <taxon>Bacteria</taxon>
        <taxon>Candidatus Nealsoniibacteriota</taxon>
    </lineage>
</organism>
<protein>
    <submittedName>
        <fullName evidence="6">MFS transporter</fullName>
    </submittedName>
</protein>
<evidence type="ECO:0000256" key="2">
    <source>
        <dbReference type="ARBA" id="ARBA00022989"/>
    </source>
</evidence>
<feature type="transmembrane region" description="Helical" evidence="4">
    <location>
        <begin position="340"/>
        <end position="366"/>
    </location>
</feature>
<dbReference type="InterPro" id="IPR036259">
    <property type="entry name" value="MFS_trans_sf"/>
</dbReference>
<sequence>MFLSNLKNSKFGISKNVFVLGLVSFFNDVASEMIYPLVPIFLTSVLGAPVAIVGLIEGIAESTASVLKVVSGWLSDKWRKRKPFVVAGYSFSAISKILLSLAFSWPFVLIARFVDRFGKGTRTSARDALITESSENSIRGRSFGFHRSLDTLGAVVGPLIALLAIHFLDNKFRLIFFLAFIPAFIGILLLLFFVKEKKKEANSSPAFHFNWRNLDHSFKIFLLISFIFALGNSSDAFLILRAQNLGLSLILVVLAYVLFNFTYAIFSIPAGIISDKIGPKKVLLGGFLLFSAVYLFFGLAHSSLFLWFLFPVYGIYMALTEGVGKAYISNLVLQEKSGTAFGVYQTAIGLCTFFASLIAGLLWTYIDVSAPFIFGSIIAVISAFLFVVLEKKVKLAKI</sequence>
<dbReference type="PANTHER" id="PTHR23518">
    <property type="entry name" value="C-METHYLTRANSFERASE"/>
    <property type="match status" value="1"/>
</dbReference>
<feature type="transmembrane region" description="Helical" evidence="4">
    <location>
        <begin position="220"/>
        <end position="240"/>
    </location>
</feature>
<dbReference type="Pfam" id="PF07690">
    <property type="entry name" value="MFS_1"/>
    <property type="match status" value="1"/>
</dbReference>
<dbReference type="SUPFAM" id="SSF103473">
    <property type="entry name" value="MFS general substrate transporter"/>
    <property type="match status" value="1"/>
</dbReference>
<feature type="transmembrane region" description="Helical" evidence="4">
    <location>
        <begin position="246"/>
        <end position="270"/>
    </location>
</feature>
<evidence type="ECO:0000256" key="3">
    <source>
        <dbReference type="ARBA" id="ARBA00023136"/>
    </source>
</evidence>
<dbReference type="PANTHER" id="PTHR23518:SF2">
    <property type="entry name" value="MAJOR FACILITATOR SUPERFAMILY TRANSPORTER"/>
    <property type="match status" value="1"/>
</dbReference>
<evidence type="ECO:0000256" key="1">
    <source>
        <dbReference type="ARBA" id="ARBA00022692"/>
    </source>
</evidence>
<dbReference type="Gene3D" id="1.20.1250.20">
    <property type="entry name" value="MFS general substrate transporter like domains"/>
    <property type="match status" value="2"/>
</dbReference>
<feature type="transmembrane region" description="Helical" evidence="4">
    <location>
        <begin position="306"/>
        <end position="328"/>
    </location>
</feature>
<gene>
    <name evidence="6" type="ORF">COW72_02375</name>
</gene>
<keyword evidence="2 4" id="KW-1133">Transmembrane helix</keyword>
<dbReference type="PROSITE" id="PS50850">
    <property type="entry name" value="MFS"/>
    <property type="match status" value="1"/>
</dbReference>
<feature type="transmembrane region" description="Helical" evidence="4">
    <location>
        <begin position="149"/>
        <end position="168"/>
    </location>
</feature>
<dbReference type="Proteomes" id="UP000230778">
    <property type="component" value="Unassembled WGS sequence"/>
</dbReference>
<proteinExistence type="predicted"/>
<reference evidence="6 7" key="1">
    <citation type="submission" date="2017-09" db="EMBL/GenBank/DDBJ databases">
        <title>Depth-based differentiation of microbial function through sediment-hosted aquifers and enrichment of novel symbionts in the deep terrestrial subsurface.</title>
        <authorList>
            <person name="Probst A.J."/>
            <person name="Ladd B."/>
            <person name="Jarett J.K."/>
            <person name="Geller-Mcgrath D.E."/>
            <person name="Sieber C.M."/>
            <person name="Emerson J.B."/>
            <person name="Anantharaman K."/>
            <person name="Thomas B.C."/>
            <person name="Malmstrom R."/>
            <person name="Stieglmeier M."/>
            <person name="Klingl A."/>
            <person name="Woyke T."/>
            <person name="Ryan C.M."/>
            <person name="Banfield J.F."/>
        </authorList>
    </citation>
    <scope>NUCLEOTIDE SEQUENCE [LARGE SCALE GENOMIC DNA]</scope>
    <source>
        <strain evidence="6">CG18_big_fil_WC_8_21_14_2_50_37_10</strain>
    </source>
</reference>
<keyword evidence="3 4" id="KW-0472">Membrane</keyword>
<name>A0A2H0FJ23_9BACT</name>
<feature type="transmembrane region" description="Helical" evidence="4">
    <location>
        <begin position="372"/>
        <end position="389"/>
    </location>
</feature>
<feature type="transmembrane region" description="Helical" evidence="4">
    <location>
        <begin position="37"/>
        <end position="56"/>
    </location>
</feature>
<dbReference type="AlphaFoldDB" id="A0A2H0FJ23"/>
<accession>A0A2H0FJ23</accession>